<sequence>MRKSFAVTCAVCAIAAAMPVHAQQPADGAAEQAAEDSASPYDIVVTAQRRAENVQDVPISIVALSGEKLDAAGITDFSRLTTQVPGMIADSNSDPKGARLGLRGVTSSQEDGKQSSVGVFVDGIFMSRVGMAFAEFQDIERVEVLRGPQGTLFGMNTAAGLVHIVTARPNFNETTGFVEGVVGNKGRWDIRGLITGPISENWAYSLSGFTTHRDGLIYNDTLDRKVNDRDRSGVRAKLAYKGETVDFLLIADYQNEESNCCTSIPWRMKPGASLLGNPAAPLLPAGYPYSRISVSPFVPYTKSETGGITAELNWQLSDALTLTSLTGWRDWNLDTRLDPGALPIKLVETVGSQRHRQFSQEIRLTSDGGGPLKWVAGLFFFDRTTRSISELHYKVPSLYPAGASGITNTRFRIRDTSYAGFGQVTYDVTDKFTLAIGGRYSFEDQKATQVQVTQNFVDPAYNRAADRTDGQFTFTGNASYHFTPDVMAYATVARGFKPGGFDLGRPATYTNFEFEAETNLNTEIGLRTQLLDKKLTLNLTAFSTTYKNFQTLAFDGLRFLSLNAPEFVTRGVELELNAFPARGLAWTNQVSYVDAHYTDFVNGACPQGIAGSCDLTGRRLHQAPRLTLSSSLNYESNIGQSDWKGFGYLGYSYRSGTYSNQALDPYLYQKGYGLVDLRLGVEAPGQIRVEAWVNNLFDKDYMSFGFNSPLLSGGYGGFVGDERMYGLRLRKSF</sequence>
<evidence type="ECO:0000256" key="1">
    <source>
        <dbReference type="ARBA" id="ARBA00004571"/>
    </source>
</evidence>
<dbReference type="InterPro" id="IPR036942">
    <property type="entry name" value="Beta-barrel_TonB_sf"/>
</dbReference>
<evidence type="ECO:0000256" key="4">
    <source>
        <dbReference type="ARBA" id="ARBA00022496"/>
    </source>
</evidence>
<reference evidence="16 17" key="1">
    <citation type="submission" date="2021-08" db="EMBL/GenBank/DDBJ databases">
        <authorList>
            <person name="Tuo L."/>
        </authorList>
    </citation>
    <scope>NUCLEOTIDE SEQUENCE [LARGE SCALE GENOMIC DNA]</scope>
    <source>
        <strain evidence="16 17">JCM 31229</strain>
    </source>
</reference>
<keyword evidence="3 11" id="KW-1134">Transmembrane beta strand</keyword>
<dbReference type="Pfam" id="PF00593">
    <property type="entry name" value="TonB_dep_Rec_b-barrel"/>
    <property type="match status" value="1"/>
</dbReference>
<evidence type="ECO:0000256" key="8">
    <source>
        <dbReference type="ARBA" id="ARBA00023077"/>
    </source>
</evidence>
<comment type="caution">
    <text evidence="16">The sequence shown here is derived from an EMBL/GenBank/DDBJ whole genome shotgun (WGS) entry which is preliminary data.</text>
</comment>
<accession>A0ABS7PRE2</accession>
<evidence type="ECO:0000259" key="14">
    <source>
        <dbReference type="Pfam" id="PF00593"/>
    </source>
</evidence>
<dbReference type="EMBL" id="JAINVV010000008">
    <property type="protein sequence ID" value="MBY8823913.1"/>
    <property type="molecule type" value="Genomic_DNA"/>
</dbReference>
<dbReference type="RefSeq" id="WP_222991018.1">
    <property type="nucleotide sequence ID" value="NZ_JAINVV010000008.1"/>
</dbReference>
<evidence type="ECO:0000313" key="16">
    <source>
        <dbReference type="EMBL" id="MBY8823913.1"/>
    </source>
</evidence>
<evidence type="ECO:0000256" key="5">
    <source>
        <dbReference type="ARBA" id="ARBA00022692"/>
    </source>
</evidence>
<evidence type="ECO:0000256" key="2">
    <source>
        <dbReference type="ARBA" id="ARBA00022448"/>
    </source>
</evidence>
<dbReference type="InterPro" id="IPR039426">
    <property type="entry name" value="TonB-dep_rcpt-like"/>
</dbReference>
<keyword evidence="6" id="KW-0408">Iron</keyword>
<evidence type="ECO:0000256" key="11">
    <source>
        <dbReference type="PROSITE-ProRule" id="PRU01360"/>
    </source>
</evidence>
<dbReference type="InterPro" id="IPR000531">
    <property type="entry name" value="Beta-barrel_TonB"/>
</dbReference>
<dbReference type="PANTHER" id="PTHR32552:SF81">
    <property type="entry name" value="TONB-DEPENDENT OUTER MEMBRANE RECEPTOR"/>
    <property type="match status" value="1"/>
</dbReference>
<evidence type="ECO:0000256" key="12">
    <source>
        <dbReference type="RuleBase" id="RU003357"/>
    </source>
</evidence>
<feature type="domain" description="TonB-dependent receptor-like beta-barrel" evidence="14">
    <location>
        <begin position="296"/>
        <end position="696"/>
    </location>
</feature>
<evidence type="ECO:0000256" key="13">
    <source>
        <dbReference type="SAM" id="SignalP"/>
    </source>
</evidence>
<keyword evidence="4" id="KW-0410">Iron transport</keyword>
<dbReference type="PANTHER" id="PTHR32552">
    <property type="entry name" value="FERRICHROME IRON RECEPTOR-RELATED"/>
    <property type="match status" value="1"/>
</dbReference>
<feature type="domain" description="TonB-dependent receptor plug" evidence="15">
    <location>
        <begin position="54"/>
        <end position="160"/>
    </location>
</feature>
<evidence type="ECO:0000256" key="10">
    <source>
        <dbReference type="ARBA" id="ARBA00023237"/>
    </source>
</evidence>
<evidence type="ECO:0000256" key="3">
    <source>
        <dbReference type="ARBA" id="ARBA00022452"/>
    </source>
</evidence>
<keyword evidence="13" id="KW-0732">Signal</keyword>
<keyword evidence="16" id="KW-0675">Receptor</keyword>
<dbReference type="InterPro" id="IPR012910">
    <property type="entry name" value="Plug_dom"/>
</dbReference>
<evidence type="ECO:0000256" key="6">
    <source>
        <dbReference type="ARBA" id="ARBA00023004"/>
    </source>
</evidence>
<dbReference type="SUPFAM" id="SSF56935">
    <property type="entry name" value="Porins"/>
    <property type="match status" value="1"/>
</dbReference>
<keyword evidence="10 11" id="KW-0998">Cell outer membrane</keyword>
<comment type="subcellular location">
    <subcellularLocation>
        <location evidence="1 11">Cell outer membrane</location>
        <topology evidence="1 11">Multi-pass membrane protein</topology>
    </subcellularLocation>
</comment>
<proteinExistence type="inferred from homology"/>
<dbReference type="PROSITE" id="PS52016">
    <property type="entry name" value="TONB_DEPENDENT_REC_3"/>
    <property type="match status" value="1"/>
</dbReference>
<evidence type="ECO:0000256" key="9">
    <source>
        <dbReference type="ARBA" id="ARBA00023136"/>
    </source>
</evidence>
<keyword evidence="2 11" id="KW-0813">Transport</keyword>
<keyword evidence="17" id="KW-1185">Reference proteome</keyword>
<feature type="chain" id="PRO_5045525982" evidence="13">
    <location>
        <begin position="23"/>
        <end position="733"/>
    </location>
</feature>
<dbReference type="CDD" id="cd01347">
    <property type="entry name" value="ligand_gated_channel"/>
    <property type="match status" value="1"/>
</dbReference>
<evidence type="ECO:0000256" key="7">
    <source>
        <dbReference type="ARBA" id="ARBA00023065"/>
    </source>
</evidence>
<dbReference type="Pfam" id="PF07715">
    <property type="entry name" value="Plug"/>
    <property type="match status" value="1"/>
</dbReference>
<dbReference type="Proteomes" id="UP000706039">
    <property type="component" value="Unassembled WGS sequence"/>
</dbReference>
<evidence type="ECO:0000259" key="15">
    <source>
        <dbReference type="Pfam" id="PF07715"/>
    </source>
</evidence>
<keyword evidence="9 11" id="KW-0472">Membrane</keyword>
<feature type="signal peptide" evidence="13">
    <location>
        <begin position="1"/>
        <end position="22"/>
    </location>
</feature>
<gene>
    <name evidence="16" type="ORF">K7G82_16530</name>
</gene>
<comment type="similarity">
    <text evidence="11 12">Belongs to the TonB-dependent receptor family.</text>
</comment>
<keyword evidence="8 12" id="KW-0798">TonB box</keyword>
<name>A0ABS7PRE2_9SPHN</name>
<protein>
    <submittedName>
        <fullName evidence="16">TonB-dependent receptor</fullName>
    </submittedName>
</protein>
<keyword evidence="5 11" id="KW-0812">Transmembrane</keyword>
<evidence type="ECO:0000313" key="17">
    <source>
        <dbReference type="Proteomes" id="UP000706039"/>
    </source>
</evidence>
<keyword evidence="7" id="KW-0406">Ion transport</keyword>
<dbReference type="Gene3D" id="2.40.170.20">
    <property type="entry name" value="TonB-dependent receptor, beta-barrel domain"/>
    <property type="match status" value="1"/>
</dbReference>
<organism evidence="16 17">
    <name type="scientific">Sphingomonas colocasiae</name>
    <dbReference type="NCBI Taxonomy" id="1848973"/>
    <lineage>
        <taxon>Bacteria</taxon>
        <taxon>Pseudomonadati</taxon>
        <taxon>Pseudomonadota</taxon>
        <taxon>Alphaproteobacteria</taxon>
        <taxon>Sphingomonadales</taxon>
        <taxon>Sphingomonadaceae</taxon>
        <taxon>Sphingomonas</taxon>
    </lineage>
</organism>